<feature type="chain" id="PRO_5004750875" evidence="1">
    <location>
        <begin position="21"/>
        <end position="235"/>
    </location>
</feature>
<dbReference type="PATRIC" id="fig|1341181.4.peg.2650"/>
<feature type="signal peptide" evidence="1">
    <location>
        <begin position="1"/>
        <end position="20"/>
    </location>
</feature>
<dbReference type="Proteomes" id="UP000018004">
    <property type="component" value="Unassembled WGS sequence"/>
</dbReference>
<dbReference type="STRING" id="1341181.FLJC2902T_26950"/>
<gene>
    <name evidence="2" type="ORF">FLJC2902T_26950</name>
</gene>
<sequence>MIKLVVLLLAVLLMHSIAPAQNRKAQYKLDPYGQKLSSDFMDLGSKYPDNAMAFRITPDSGRVYQFNAPRYSAYKINYADFRRKAEELSGKTFSDSTIFIITYSYKDDACSDWFSNKMSRGLINRRKEHYDTQKRFIEKTYKNSVFLILFEEDIILSNNPKSKREYFYTDKDNFFRKTIFTNPTLCGSHGIIKPDGVTLIHNGEYRADWMAKHLKPEIWNSFFDSEQINLSPPKK</sequence>
<evidence type="ECO:0000313" key="2">
    <source>
        <dbReference type="EMBL" id="ESU26215.1"/>
    </source>
</evidence>
<dbReference type="OrthoDB" id="1445822at2"/>
<proteinExistence type="predicted"/>
<dbReference type="eggNOG" id="ENOG50338KJ">
    <property type="taxonomic scope" value="Bacteria"/>
</dbReference>
<keyword evidence="3" id="KW-1185">Reference proteome</keyword>
<dbReference type="RefSeq" id="WP_023580253.1">
    <property type="nucleotide sequence ID" value="NZ_AVGG01000019.1"/>
</dbReference>
<protein>
    <submittedName>
        <fullName evidence="2">Uncharacterized protein</fullName>
    </submittedName>
</protein>
<evidence type="ECO:0000313" key="3">
    <source>
        <dbReference type="Proteomes" id="UP000018004"/>
    </source>
</evidence>
<organism evidence="2 3">
    <name type="scientific">Flavobacterium limnosediminis JC2902</name>
    <dbReference type="NCBI Taxonomy" id="1341181"/>
    <lineage>
        <taxon>Bacteria</taxon>
        <taxon>Pseudomonadati</taxon>
        <taxon>Bacteroidota</taxon>
        <taxon>Flavobacteriia</taxon>
        <taxon>Flavobacteriales</taxon>
        <taxon>Flavobacteriaceae</taxon>
        <taxon>Flavobacterium</taxon>
    </lineage>
</organism>
<reference evidence="2 3" key="1">
    <citation type="submission" date="2013-08" db="EMBL/GenBank/DDBJ databases">
        <title>Flavobacterium limnosediminis JC2902 genome sequencing.</title>
        <authorList>
            <person name="Lee K."/>
            <person name="Yi H."/>
            <person name="Park S."/>
            <person name="Chun J."/>
        </authorList>
    </citation>
    <scope>NUCLEOTIDE SEQUENCE [LARGE SCALE GENOMIC DNA]</scope>
    <source>
        <strain evidence="2 3">JC2902</strain>
    </source>
</reference>
<evidence type="ECO:0000256" key="1">
    <source>
        <dbReference type="SAM" id="SignalP"/>
    </source>
</evidence>
<dbReference type="EMBL" id="AVGG01000019">
    <property type="protein sequence ID" value="ESU26215.1"/>
    <property type="molecule type" value="Genomic_DNA"/>
</dbReference>
<keyword evidence="1" id="KW-0732">Signal</keyword>
<accession>V6SP88</accession>
<dbReference type="AlphaFoldDB" id="V6SP88"/>
<name>V6SP88_9FLAO</name>
<comment type="caution">
    <text evidence="2">The sequence shown here is derived from an EMBL/GenBank/DDBJ whole genome shotgun (WGS) entry which is preliminary data.</text>
</comment>